<dbReference type="InterPro" id="IPR036874">
    <property type="entry name" value="Carbonic_anhydrase_sf"/>
</dbReference>
<evidence type="ECO:0000256" key="2">
    <source>
        <dbReference type="ARBA" id="ARBA00006217"/>
    </source>
</evidence>
<accession>A0ABR8H212</accession>
<protein>
    <recommendedName>
        <fullName evidence="3">carbonic anhydrase</fullName>
        <ecNumber evidence="3">4.2.1.1</ecNumber>
    </recommendedName>
</protein>
<dbReference type="InterPro" id="IPR001765">
    <property type="entry name" value="Carbonic_anhydrase"/>
</dbReference>
<comment type="cofactor">
    <cofactor evidence="1">
        <name>Zn(2+)</name>
        <dbReference type="ChEBI" id="CHEBI:29105"/>
    </cofactor>
</comment>
<comment type="similarity">
    <text evidence="2">Belongs to the beta-class carbonic anhydrase family.</text>
</comment>
<keyword evidence="5" id="KW-0862">Zinc</keyword>
<dbReference type="PROSITE" id="PS51318">
    <property type="entry name" value="TAT"/>
    <property type="match status" value="1"/>
</dbReference>
<evidence type="ECO:0000256" key="4">
    <source>
        <dbReference type="ARBA" id="ARBA00022723"/>
    </source>
</evidence>
<evidence type="ECO:0000313" key="9">
    <source>
        <dbReference type="Proteomes" id="UP000606396"/>
    </source>
</evidence>
<dbReference type="EC" id="4.2.1.1" evidence="3"/>
<evidence type="ECO:0000313" key="8">
    <source>
        <dbReference type="EMBL" id="MBD2609866.1"/>
    </source>
</evidence>
<dbReference type="SUPFAM" id="SSF53056">
    <property type="entry name" value="beta-carbonic anhydrase, cab"/>
    <property type="match status" value="1"/>
</dbReference>
<keyword evidence="4" id="KW-0479">Metal-binding</keyword>
<dbReference type="RefSeq" id="WP_190947960.1">
    <property type="nucleotide sequence ID" value="NZ_JACJTC010000001.1"/>
</dbReference>
<comment type="catalytic activity">
    <reaction evidence="7">
        <text>hydrogencarbonate + H(+) = CO2 + H2O</text>
        <dbReference type="Rhea" id="RHEA:10748"/>
        <dbReference type="ChEBI" id="CHEBI:15377"/>
        <dbReference type="ChEBI" id="CHEBI:15378"/>
        <dbReference type="ChEBI" id="CHEBI:16526"/>
        <dbReference type="ChEBI" id="CHEBI:17544"/>
        <dbReference type="EC" id="4.2.1.1"/>
    </reaction>
</comment>
<dbReference type="InterPro" id="IPR006311">
    <property type="entry name" value="TAT_signal"/>
</dbReference>
<keyword evidence="6" id="KW-0456">Lyase</keyword>
<keyword evidence="9" id="KW-1185">Reference proteome</keyword>
<dbReference type="PANTHER" id="PTHR11002:SF76">
    <property type="entry name" value="CARBONIC ANHYDRASE"/>
    <property type="match status" value="1"/>
</dbReference>
<sequence length="243" mass="25827">MSAQHPLINVSRRNLLKYGAGAIGTGVLTAGIASNVVEPEKTLAQESPVDKDDITPEQALQELLDGNDRFVKNKRKNPHQNNSRLVEVAKGQKPFASILGCADSRVPSEIIFDQGLGDLFVCRIAGNIATSEEIGSLEFGSLVLGSKVILVLGHERCGAVDATIKGAKVPGRIGSLIEVIRLGVERSKNQPGDKLENACKANILVQVETLKSSSVLSELIDAGKLKIVGGYYDLDTGKVTMIG</sequence>
<name>A0ABR8H212_NOSPU</name>
<reference evidence="8 9" key="1">
    <citation type="journal article" date="2020" name="ISME J.">
        <title>Comparative genomics reveals insights into cyanobacterial evolution and habitat adaptation.</title>
        <authorList>
            <person name="Chen M.Y."/>
            <person name="Teng W.K."/>
            <person name="Zhao L."/>
            <person name="Hu C.X."/>
            <person name="Zhou Y.K."/>
            <person name="Han B.P."/>
            <person name="Song L.R."/>
            <person name="Shu W.S."/>
        </authorList>
    </citation>
    <scope>NUCLEOTIDE SEQUENCE [LARGE SCALE GENOMIC DNA]</scope>
    <source>
        <strain evidence="8 9">FACHB-252</strain>
    </source>
</reference>
<evidence type="ECO:0000256" key="1">
    <source>
        <dbReference type="ARBA" id="ARBA00001947"/>
    </source>
</evidence>
<dbReference type="Gene3D" id="3.40.1050.10">
    <property type="entry name" value="Carbonic anhydrase"/>
    <property type="match status" value="1"/>
</dbReference>
<dbReference type="SMART" id="SM00947">
    <property type="entry name" value="Pro_CA"/>
    <property type="match status" value="1"/>
</dbReference>
<dbReference type="CDD" id="cd03378">
    <property type="entry name" value="beta_CA_cladeC"/>
    <property type="match status" value="1"/>
</dbReference>
<evidence type="ECO:0000256" key="7">
    <source>
        <dbReference type="ARBA" id="ARBA00048348"/>
    </source>
</evidence>
<dbReference type="PANTHER" id="PTHR11002">
    <property type="entry name" value="CARBONIC ANHYDRASE"/>
    <property type="match status" value="1"/>
</dbReference>
<organism evidence="8 9">
    <name type="scientific">Nostoc punctiforme FACHB-252</name>
    <dbReference type="NCBI Taxonomy" id="1357509"/>
    <lineage>
        <taxon>Bacteria</taxon>
        <taxon>Bacillati</taxon>
        <taxon>Cyanobacteriota</taxon>
        <taxon>Cyanophyceae</taxon>
        <taxon>Nostocales</taxon>
        <taxon>Nostocaceae</taxon>
        <taxon>Nostoc</taxon>
    </lineage>
</organism>
<evidence type="ECO:0000256" key="5">
    <source>
        <dbReference type="ARBA" id="ARBA00022833"/>
    </source>
</evidence>
<dbReference type="Pfam" id="PF00484">
    <property type="entry name" value="Pro_CA"/>
    <property type="match status" value="1"/>
</dbReference>
<gene>
    <name evidence="8" type="ORF">H6G94_01010</name>
</gene>
<comment type="caution">
    <text evidence="8">The sequence shown here is derived from an EMBL/GenBank/DDBJ whole genome shotgun (WGS) entry which is preliminary data.</text>
</comment>
<evidence type="ECO:0000256" key="6">
    <source>
        <dbReference type="ARBA" id="ARBA00023239"/>
    </source>
</evidence>
<proteinExistence type="inferred from homology"/>
<evidence type="ECO:0000256" key="3">
    <source>
        <dbReference type="ARBA" id="ARBA00012925"/>
    </source>
</evidence>
<dbReference type="Proteomes" id="UP000606396">
    <property type="component" value="Unassembled WGS sequence"/>
</dbReference>
<dbReference type="EMBL" id="JACJTC010000001">
    <property type="protein sequence ID" value="MBD2609866.1"/>
    <property type="molecule type" value="Genomic_DNA"/>
</dbReference>